<evidence type="ECO:0000313" key="2">
    <source>
        <dbReference type="Proteomes" id="UP000324832"/>
    </source>
</evidence>
<dbReference type="AlphaFoldDB" id="A0A5E4PTX9"/>
<keyword evidence="2" id="KW-1185">Reference proteome</keyword>
<evidence type="ECO:0000313" key="1">
    <source>
        <dbReference type="EMBL" id="VVC88465.1"/>
    </source>
</evidence>
<proteinExistence type="predicted"/>
<reference evidence="1 2" key="1">
    <citation type="submission" date="2017-07" db="EMBL/GenBank/DDBJ databases">
        <authorList>
            <person name="Talla V."/>
            <person name="Backstrom N."/>
        </authorList>
    </citation>
    <scope>NUCLEOTIDE SEQUENCE [LARGE SCALE GENOMIC DNA]</scope>
</reference>
<dbReference type="EMBL" id="FZQP02000337">
    <property type="protein sequence ID" value="VVC88465.1"/>
    <property type="molecule type" value="Genomic_DNA"/>
</dbReference>
<dbReference type="Proteomes" id="UP000324832">
    <property type="component" value="Unassembled WGS sequence"/>
</dbReference>
<gene>
    <name evidence="1" type="ORF">LSINAPIS_LOCUS1824</name>
</gene>
<accession>A0A5E4PTX9</accession>
<protein>
    <submittedName>
        <fullName evidence="1">Uncharacterized protein</fullName>
    </submittedName>
</protein>
<sequence length="122" mass="14549">MMQNYICNGVFSEGRLASMSKLYQFCHSTFSTKRGQQDFQMKWSLVGVRREYERKRDGDLKYNSEGFLRGLRERCGPEKIIFGDNSYHTSPVRRNPRNEIFLFIERLECNEEEMKPKSIVLY</sequence>
<name>A0A5E4PTX9_9NEOP</name>
<organism evidence="1 2">
    <name type="scientific">Leptidea sinapis</name>
    <dbReference type="NCBI Taxonomy" id="189913"/>
    <lineage>
        <taxon>Eukaryota</taxon>
        <taxon>Metazoa</taxon>
        <taxon>Ecdysozoa</taxon>
        <taxon>Arthropoda</taxon>
        <taxon>Hexapoda</taxon>
        <taxon>Insecta</taxon>
        <taxon>Pterygota</taxon>
        <taxon>Neoptera</taxon>
        <taxon>Endopterygota</taxon>
        <taxon>Lepidoptera</taxon>
        <taxon>Glossata</taxon>
        <taxon>Ditrysia</taxon>
        <taxon>Papilionoidea</taxon>
        <taxon>Pieridae</taxon>
        <taxon>Dismorphiinae</taxon>
        <taxon>Leptidea</taxon>
    </lineage>
</organism>